<dbReference type="InterPro" id="IPR050840">
    <property type="entry name" value="Adaptor_Complx_Large_Subunit"/>
</dbReference>
<dbReference type="EMBL" id="NBCO01000007">
    <property type="protein sequence ID" value="ORC90916.1"/>
    <property type="molecule type" value="Genomic_DNA"/>
</dbReference>
<evidence type="ECO:0000256" key="5">
    <source>
        <dbReference type="PIRNR" id="PIRNR037097"/>
    </source>
</evidence>
<comment type="caution">
    <text evidence="8">The sequence shown here is derived from an EMBL/GenBank/DDBJ whole genome shotgun (WGS) entry which is preliminary data.</text>
</comment>
<dbReference type="GO" id="GO:0012505">
    <property type="term" value="C:endomembrane system"/>
    <property type="evidence" value="ECO:0007669"/>
    <property type="project" value="UniProtKB-SubCell"/>
</dbReference>
<evidence type="ECO:0000256" key="1">
    <source>
        <dbReference type="ARBA" id="ARBA00004308"/>
    </source>
</evidence>
<name>A0A1X0P1U8_9TRYP</name>
<dbReference type="Proteomes" id="UP000192257">
    <property type="component" value="Unassembled WGS sequence"/>
</dbReference>
<dbReference type="GO" id="GO:0016192">
    <property type="term" value="P:vesicle-mediated transport"/>
    <property type="evidence" value="ECO:0007669"/>
    <property type="project" value="UniProtKB-UniRule"/>
</dbReference>
<keyword evidence="5" id="KW-0333">Golgi apparatus</keyword>
<dbReference type="GeneID" id="39983566"/>
<feature type="region of interest" description="Disordered" evidence="6">
    <location>
        <begin position="880"/>
        <end position="902"/>
    </location>
</feature>
<dbReference type="InterPro" id="IPR028269">
    <property type="entry name" value="AP4E1_C"/>
</dbReference>
<evidence type="ECO:0000313" key="9">
    <source>
        <dbReference type="Proteomes" id="UP000192257"/>
    </source>
</evidence>
<dbReference type="InterPro" id="IPR002553">
    <property type="entry name" value="Clathrin/coatomer_adapt-like_N"/>
</dbReference>
<dbReference type="Pfam" id="PF14807">
    <property type="entry name" value="AP4E_app_platf"/>
    <property type="match status" value="1"/>
</dbReference>
<proteinExistence type="inferred from homology"/>
<organism evidence="8 9">
    <name type="scientific">Trypanosoma theileri</name>
    <dbReference type="NCBI Taxonomy" id="67003"/>
    <lineage>
        <taxon>Eukaryota</taxon>
        <taxon>Discoba</taxon>
        <taxon>Euglenozoa</taxon>
        <taxon>Kinetoplastea</taxon>
        <taxon>Metakinetoplastina</taxon>
        <taxon>Trypanosomatida</taxon>
        <taxon>Trypanosomatidae</taxon>
        <taxon>Trypanosoma</taxon>
    </lineage>
</organism>
<dbReference type="InterPro" id="IPR016024">
    <property type="entry name" value="ARM-type_fold"/>
</dbReference>
<dbReference type="InterPro" id="IPR011989">
    <property type="entry name" value="ARM-like"/>
</dbReference>
<dbReference type="InterPro" id="IPR017109">
    <property type="entry name" value="AP4_complex_esu"/>
</dbReference>
<dbReference type="SMART" id="SM01356">
    <property type="entry name" value="AP4E_app_platf"/>
    <property type="match status" value="1"/>
</dbReference>
<dbReference type="VEuPathDB" id="TriTrypDB:TM35_000073400"/>
<sequence>MSKLYKAQTQQGHSRGFFEYIRSIGESKSKQEEDEIVVRDLADLKKSLAAKNIDKRLLKEYVVRTFYAEMLGHSAEFAHIQCVNLSSSPDLLFKRTGYLGTWLTVGPEHELMYLIVSNLQRDMKSTNFLDIAAALTAARKMLRPELMTAINAEVVSLLNHPNALVRKKVIQTMQAFYRKSDGLIGDCKLFRRALCDQDPSVMGAALHLFSDVIYADPVSQRDLIPIFKSILRQITENRLSRDYDYHRIPAPWFQMKILKILSMLIGDDQLLANECEDILTEVIKRSDNGLSIGYAVTCEAISAITRIPTIPSLIQLAAEALAKFLSGTNANMRYVGIQALSQIVLVDAKYAREHQQVVMACLEDADETIRRKTMLLLLAMCNEDNIDTILSRLVKSLSQTKDKYVRQDLTRRICDAAERFSPGAIWYIETMNKVLLCAAEHVPQTTIQGILKLIAEGETDDVTQDTALRVFCVENYFDLLESTEKKLPEAFCRVAAWVIGEYGFLTKRVSRTMLLDRLCDMLERAESVSTREWILMAMMKIVAHVGYLPDNVEELVERFKSSRGVGLQQRCYEFTELVKMPVLMKKVLPLDGCCENIEVDESMGFLNNIVEEALLAGAKPYEKRTLRFGVKEEETLRTDAYKAQRADIVDESELDPEKFNTEEPHKLFIRPNIRRWGVKNLEEETAAGAAGVVETAGREEEKSLMRSTEEISTSMGKTEHLSDGTVLHYVDPLMPSQREHVKPSKNEKFLNDIFGGSSKKKTITRRQVDMTELTLSSAKTLEVNNEPILTVKMEQVRETTAMGIIIRIIGKTTVQNITIHIKPPLNCTLRMMESSIPISTVNGNMFTLEKLQSHQPLNLSLHLLPIAFPSEGTVQVEVTYRSSSSSSNNNNNSDNNNNMMMMGSNDTQRISASIPVRLYDLLRPPLQMTTQQFGEIWLQLKEECKVQLTSPLTFTPELLRQLLLERASLRVVEVIRNEIIAAALLLGTSTPLLCHVAVVGPNAANVTVRAEDKSFAALGARAISAS</sequence>
<comment type="subunit">
    <text evidence="5">Adaptor protein complex 4 (AP-4) is a heterotetramer composed of two large adaptins, a medium adaptin and a small adaptin.</text>
</comment>
<comment type="subcellular location">
    <subcellularLocation>
        <location evidence="1">Endomembrane system</location>
    </subcellularLocation>
</comment>
<feature type="domain" description="AP-4 complex subunit epsilon-1 C-terminal" evidence="7">
    <location>
        <begin position="924"/>
        <end position="1024"/>
    </location>
</feature>
<keyword evidence="9" id="KW-1185">Reference proteome</keyword>
<dbReference type="GO" id="GO:0030124">
    <property type="term" value="C:AP-4 adaptor complex"/>
    <property type="evidence" value="ECO:0007669"/>
    <property type="project" value="UniProtKB-UniRule"/>
</dbReference>
<keyword evidence="3 5" id="KW-0653">Protein transport</keyword>
<keyword evidence="4 5" id="KW-0472">Membrane</keyword>
<dbReference type="RefSeq" id="XP_028884982.1">
    <property type="nucleotide sequence ID" value="XM_029023786.1"/>
</dbReference>
<comment type="function">
    <text evidence="5">Subunit of novel type of clathrin- or non-clathrin-associated protein coat involved in targeting proteins from the trans-Golgi network (TGN) to the endosomal-lysosomal system.</text>
</comment>
<evidence type="ECO:0000256" key="3">
    <source>
        <dbReference type="ARBA" id="ARBA00022927"/>
    </source>
</evidence>
<reference evidence="8 9" key="1">
    <citation type="submission" date="2017-03" db="EMBL/GenBank/DDBJ databases">
        <title>An alternative strategy for trypanosome survival in the mammalian bloodstream revealed through genome and transcriptome analysis of the ubiquitous bovine parasite Trypanosoma (Megatrypanum) theileri.</title>
        <authorList>
            <person name="Kelly S."/>
            <person name="Ivens A."/>
            <person name="Mott A."/>
            <person name="O'Neill E."/>
            <person name="Emms D."/>
            <person name="Macleod O."/>
            <person name="Voorheis P."/>
            <person name="Matthews J."/>
            <person name="Matthews K."/>
            <person name="Carrington M."/>
        </authorList>
    </citation>
    <scope>NUCLEOTIDE SEQUENCE [LARGE SCALE GENOMIC DNA]</scope>
    <source>
        <strain evidence="8">Edinburgh</strain>
    </source>
</reference>
<dbReference type="STRING" id="67003.A0A1X0P1U8"/>
<dbReference type="Gene3D" id="1.25.10.10">
    <property type="entry name" value="Leucine-rich Repeat Variant"/>
    <property type="match status" value="1"/>
</dbReference>
<evidence type="ECO:0000256" key="4">
    <source>
        <dbReference type="ARBA" id="ARBA00023136"/>
    </source>
</evidence>
<keyword evidence="2 5" id="KW-0813">Transport</keyword>
<protein>
    <recommendedName>
        <fullName evidence="5">AP-4 complex subunit epsilon</fullName>
    </recommendedName>
</protein>
<gene>
    <name evidence="8" type="ORF">TM35_000073400</name>
</gene>
<feature type="region of interest" description="Disordered" evidence="6">
    <location>
        <begin position="695"/>
        <end position="718"/>
    </location>
</feature>
<feature type="compositionally biased region" description="Basic and acidic residues" evidence="6">
    <location>
        <begin position="696"/>
        <end position="709"/>
    </location>
</feature>
<dbReference type="GO" id="GO:0006886">
    <property type="term" value="P:intracellular protein transport"/>
    <property type="evidence" value="ECO:0007669"/>
    <property type="project" value="UniProtKB-UniRule"/>
</dbReference>
<evidence type="ECO:0000259" key="7">
    <source>
        <dbReference type="SMART" id="SM01356"/>
    </source>
</evidence>
<accession>A0A1X0P1U8</accession>
<evidence type="ECO:0000256" key="6">
    <source>
        <dbReference type="SAM" id="MobiDB-lite"/>
    </source>
</evidence>
<evidence type="ECO:0000313" key="8">
    <source>
        <dbReference type="EMBL" id="ORC90916.1"/>
    </source>
</evidence>
<evidence type="ECO:0000256" key="2">
    <source>
        <dbReference type="ARBA" id="ARBA00022448"/>
    </source>
</evidence>
<dbReference type="Pfam" id="PF01602">
    <property type="entry name" value="Adaptin_N"/>
    <property type="match status" value="1"/>
</dbReference>
<dbReference type="PIRSF" id="PIRSF037097">
    <property type="entry name" value="AP4_complex_epsilon"/>
    <property type="match status" value="1"/>
</dbReference>
<dbReference type="AlphaFoldDB" id="A0A1X0P1U8"/>
<dbReference type="SUPFAM" id="SSF48371">
    <property type="entry name" value="ARM repeat"/>
    <property type="match status" value="1"/>
</dbReference>
<dbReference type="PANTHER" id="PTHR22780">
    <property type="entry name" value="ADAPTIN, ALPHA/GAMMA/EPSILON"/>
    <property type="match status" value="1"/>
</dbReference>
<comment type="similarity">
    <text evidence="5">Belongs to the adaptor complexes large subunit family.</text>
</comment>
<dbReference type="OrthoDB" id="29308at2759"/>
<feature type="compositionally biased region" description="Low complexity" evidence="6">
    <location>
        <begin position="882"/>
        <end position="902"/>
    </location>
</feature>